<evidence type="ECO:0000256" key="1">
    <source>
        <dbReference type="SAM" id="Phobius"/>
    </source>
</evidence>
<feature type="transmembrane region" description="Helical" evidence="1">
    <location>
        <begin position="120"/>
        <end position="138"/>
    </location>
</feature>
<dbReference type="Proteomes" id="UP000838749">
    <property type="component" value="Unassembled WGS sequence"/>
</dbReference>
<feature type="chain" id="PRO_5047398130" evidence="2">
    <location>
        <begin position="22"/>
        <end position="145"/>
    </location>
</feature>
<proteinExistence type="predicted"/>
<name>A0ABN8FHN0_9BACL</name>
<evidence type="ECO:0000256" key="2">
    <source>
        <dbReference type="SAM" id="SignalP"/>
    </source>
</evidence>
<sequence>MKKFIIVILAIVALMPMRSMNADWAYSFVVYSGDIYEISDNELILSDEIDTKIGQVTRYSDHEGTYSGNFSNTYPKGTIYYSIKNTNPKEIIAIKTDEAIFVKAINKGHYANGQLESKTIWISILGSLVIVLLIIWIMKRKKSMV</sequence>
<evidence type="ECO:0000313" key="3">
    <source>
        <dbReference type="EMBL" id="CAH1057563.1"/>
    </source>
</evidence>
<protein>
    <submittedName>
        <fullName evidence="3">Uncharacterized protein</fullName>
    </submittedName>
</protein>
<dbReference type="RefSeq" id="WP_234537108.1">
    <property type="nucleotide sequence ID" value="NZ_CAKMAB010000021.1"/>
</dbReference>
<keyword evidence="4" id="KW-1185">Reference proteome</keyword>
<comment type="caution">
    <text evidence="3">The sequence shown here is derived from an EMBL/GenBank/DDBJ whole genome shotgun (WGS) entry which is preliminary data.</text>
</comment>
<feature type="signal peptide" evidence="2">
    <location>
        <begin position="1"/>
        <end position="21"/>
    </location>
</feature>
<gene>
    <name evidence="3" type="ORF">PAECIP111894_03721</name>
</gene>
<evidence type="ECO:0000313" key="4">
    <source>
        <dbReference type="Proteomes" id="UP000838749"/>
    </source>
</evidence>
<accession>A0ABN8FHN0</accession>
<reference evidence="3" key="1">
    <citation type="submission" date="2021-12" db="EMBL/GenBank/DDBJ databases">
        <authorList>
            <person name="Criscuolo A."/>
        </authorList>
    </citation>
    <scope>NUCLEOTIDE SEQUENCE</scope>
    <source>
        <strain evidence="3">CIP111894</strain>
    </source>
</reference>
<dbReference type="EMBL" id="CAKMAB010000021">
    <property type="protein sequence ID" value="CAH1057563.1"/>
    <property type="molecule type" value="Genomic_DNA"/>
</dbReference>
<keyword evidence="1" id="KW-0472">Membrane</keyword>
<keyword evidence="1" id="KW-0812">Transmembrane</keyword>
<keyword evidence="1" id="KW-1133">Transmembrane helix</keyword>
<organism evidence="3 4">
    <name type="scientific">Paenibacillus pseudetheri</name>
    <dbReference type="NCBI Taxonomy" id="2897682"/>
    <lineage>
        <taxon>Bacteria</taxon>
        <taxon>Bacillati</taxon>
        <taxon>Bacillota</taxon>
        <taxon>Bacilli</taxon>
        <taxon>Bacillales</taxon>
        <taxon>Paenibacillaceae</taxon>
        <taxon>Paenibacillus</taxon>
    </lineage>
</organism>
<keyword evidence="2" id="KW-0732">Signal</keyword>